<keyword evidence="2" id="KW-1185">Reference proteome</keyword>
<accession>A0A165YCN2</accession>
<protein>
    <submittedName>
        <fullName evidence="1">UMP phosphatase</fullName>
    </submittedName>
</protein>
<dbReference type="SUPFAM" id="SSF56784">
    <property type="entry name" value="HAD-like"/>
    <property type="match status" value="1"/>
</dbReference>
<proteinExistence type="predicted"/>
<dbReference type="STRING" id="989403.SAMN05421798_101806"/>
<dbReference type="InterPro" id="IPR036412">
    <property type="entry name" value="HAD-like_sf"/>
</dbReference>
<dbReference type="NCBIfam" id="TIGR01460">
    <property type="entry name" value="HAD-SF-IIA"/>
    <property type="match status" value="1"/>
</dbReference>
<dbReference type="CDD" id="cd07525">
    <property type="entry name" value="HAD_like"/>
    <property type="match status" value="1"/>
</dbReference>
<dbReference type="PANTHER" id="PTHR19288">
    <property type="entry name" value="4-NITROPHENYLPHOSPHATASE-RELATED"/>
    <property type="match status" value="1"/>
</dbReference>
<dbReference type="AlphaFoldDB" id="A0A165YCN2"/>
<dbReference type="InterPro" id="IPR023214">
    <property type="entry name" value="HAD_sf"/>
</dbReference>
<dbReference type="Proteomes" id="UP000076577">
    <property type="component" value="Unassembled WGS sequence"/>
</dbReference>
<dbReference type="EMBL" id="LMCB01000017">
    <property type="protein sequence ID" value="KZL18720.1"/>
    <property type="molecule type" value="Genomic_DNA"/>
</dbReference>
<dbReference type="PATRIC" id="fig|989403.3.peg.2387"/>
<reference evidence="1 2" key="1">
    <citation type="journal article" date="2016" name="Front. Microbiol.">
        <title>Comparative Genomic Analysis Reveals a Diverse Repertoire of Genes Involved in Prokaryote-Eukaryote Interactions within the Pseudovibrio Genus.</title>
        <authorList>
            <person name="Romano S."/>
            <person name="Fernandez-Guerra A."/>
            <person name="Reen F.J."/>
            <person name="Glockner F.O."/>
            <person name="Crowley S.P."/>
            <person name="O'Sullivan O."/>
            <person name="Cotter P.D."/>
            <person name="Adams C."/>
            <person name="Dobson A.D."/>
            <person name="O'Gara F."/>
        </authorList>
    </citation>
    <scope>NUCLEOTIDE SEQUENCE [LARGE SCALE GENOMIC DNA]</scope>
    <source>
        <strain evidence="1 2">Ad2</strain>
    </source>
</reference>
<comment type="caution">
    <text evidence="1">The sequence shown here is derived from an EMBL/GenBank/DDBJ whole genome shotgun (WGS) entry which is preliminary data.</text>
</comment>
<name>A0A165YCN2_9HYPH</name>
<evidence type="ECO:0000313" key="2">
    <source>
        <dbReference type="Proteomes" id="UP000076577"/>
    </source>
</evidence>
<dbReference type="Pfam" id="PF13344">
    <property type="entry name" value="Hydrolase_6"/>
    <property type="match status" value="1"/>
</dbReference>
<evidence type="ECO:0000313" key="1">
    <source>
        <dbReference type="EMBL" id="KZL18720.1"/>
    </source>
</evidence>
<dbReference type="Pfam" id="PF13242">
    <property type="entry name" value="Hydrolase_like"/>
    <property type="match status" value="1"/>
</dbReference>
<dbReference type="GO" id="GO:0005737">
    <property type="term" value="C:cytoplasm"/>
    <property type="evidence" value="ECO:0007669"/>
    <property type="project" value="TreeGrafter"/>
</dbReference>
<dbReference type="Gene3D" id="3.40.50.1000">
    <property type="entry name" value="HAD superfamily/HAD-like"/>
    <property type="match status" value="2"/>
</dbReference>
<dbReference type="InterPro" id="IPR006356">
    <property type="entry name" value="HAD-SF_hydro_IIA_hyp3"/>
</dbReference>
<dbReference type="OrthoDB" id="9791073at2"/>
<organism evidence="1 2">
    <name type="scientific">Pseudovibrio axinellae</name>
    <dbReference type="NCBI Taxonomy" id="989403"/>
    <lineage>
        <taxon>Bacteria</taxon>
        <taxon>Pseudomonadati</taxon>
        <taxon>Pseudomonadota</taxon>
        <taxon>Alphaproteobacteria</taxon>
        <taxon>Hyphomicrobiales</taxon>
        <taxon>Stappiaceae</taxon>
        <taxon>Pseudovibrio</taxon>
    </lineage>
</organism>
<dbReference type="GO" id="GO:0016791">
    <property type="term" value="F:phosphatase activity"/>
    <property type="evidence" value="ECO:0007669"/>
    <property type="project" value="TreeGrafter"/>
</dbReference>
<dbReference type="InterPro" id="IPR006357">
    <property type="entry name" value="HAD-SF_hydro_IIA"/>
</dbReference>
<dbReference type="PANTHER" id="PTHR19288:SF90">
    <property type="entry name" value="OS08G0542600 PROTEIN"/>
    <property type="match status" value="1"/>
</dbReference>
<dbReference type="RefSeq" id="WP_068005837.1">
    <property type="nucleotide sequence ID" value="NZ_FOFM01000001.1"/>
</dbReference>
<sequence>MKQHDPISGLHQIAEEFTGILCDVWGVLHNGVSAFPEAITALETYRKHYGRPVVLITNAPRPAHEIAAHLQRMGVPESCYDSIVSSGDVVQADLRELEGARVYHIGPQKNHGLFHGVNFEFVGPEAADVIVCSGLNDRETEEPEDYRDHFEELLKLDLTLICANPDIVAEQGDKLVWCGGALAKLYEEMGGHVVITGKPFHPIYDLARSKLNAHAGKMLDRSEILAIGDGIPTDIKGAYTQGISALFLTDGIHAAELADNFDAVRPTLQAEGLETHSFMGRLNW</sequence>
<gene>
    <name evidence="1" type="ORF">PsAD2_02235</name>
</gene>
<dbReference type="NCBIfam" id="TIGR01459">
    <property type="entry name" value="HAD-SF-IIA-hyp4"/>
    <property type="match status" value="1"/>
</dbReference>